<name>A0AAU8AKN4_9RHOB</name>
<reference evidence="7" key="1">
    <citation type="submission" date="2023-02" db="EMBL/GenBank/DDBJ databases">
        <title>Description and genomic characterization of Salipiger bruguierae sp. nov., isolated from the sediment of mangrove plant Bruguiera sexangula.</title>
        <authorList>
            <person name="Long M."/>
        </authorList>
    </citation>
    <scope>NUCLEOTIDE SEQUENCE</scope>
    <source>
        <strain evidence="7">H15</strain>
    </source>
</reference>
<evidence type="ECO:0000256" key="1">
    <source>
        <dbReference type="ARBA" id="ARBA00004453"/>
    </source>
</evidence>
<dbReference type="InterPro" id="IPR037150">
    <property type="entry name" value="H-NS_C_dom_sf"/>
</dbReference>
<dbReference type="GO" id="GO:0005829">
    <property type="term" value="C:cytosol"/>
    <property type="evidence" value="ECO:0007669"/>
    <property type="project" value="TreeGrafter"/>
</dbReference>
<accession>A0AAU8AKN4</accession>
<dbReference type="GO" id="GO:0009295">
    <property type="term" value="C:nucleoid"/>
    <property type="evidence" value="ECO:0007669"/>
    <property type="project" value="UniProtKB-SubCell"/>
</dbReference>
<dbReference type="GO" id="GO:0001217">
    <property type="term" value="F:DNA-binding transcription repressor activity"/>
    <property type="evidence" value="ECO:0007669"/>
    <property type="project" value="TreeGrafter"/>
</dbReference>
<comment type="subcellular location">
    <subcellularLocation>
        <location evidence="1">Cytoplasm</location>
        <location evidence="1">Nucleoid</location>
    </subcellularLocation>
</comment>
<proteinExistence type="inferred from homology"/>
<gene>
    <name evidence="7" type="ORF">PVT71_19720</name>
</gene>
<dbReference type="Gene3D" id="4.10.430.10">
    <property type="entry name" value="Histone-like protein H-NS, C-terminal domain"/>
    <property type="match status" value="1"/>
</dbReference>
<evidence type="ECO:0000256" key="4">
    <source>
        <dbReference type="ARBA" id="ARBA00023125"/>
    </source>
</evidence>
<dbReference type="EMBL" id="CP123385">
    <property type="protein sequence ID" value="XCC95319.1"/>
    <property type="molecule type" value="Genomic_DNA"/>
</dbReference>
<dbReference type="SUPFAM" id="SSF81273">
    <property type="entry name" value="H-NS histone-like proteins"/>
    <property type="match status" value="1"/>
</dbReference>
<feature type="region of interest" description="Disordered" evidence="5">
    <location>
        <begin position="61"/>
        <end position="86"/>
    </location>
</feature>
<dbReference type="GO" id="GO:0000976">
    <property type="term" value="F:transcription cis-regulatory region binding"/>
    <property type="evidence" value="ECO:0007669"/>
    <property type="project" value="TreeGrafter"/>
</dbReference>
<dbReference type="AlphaFoldDB" id="A0AAU8AKN4"/>
<dbReference type="PANTHER" id="PTHR38097:SF2">
    <property type="entry name" value="DNA-BINDING PROTEIN STPA"/>
    <property type="match status" value="1"/>
</dbReference>
<evidence type="ECO:0000313" key="7">
    <source>
        <dbReference type="EMBL" id="XCC95319.1"/>
    </source>
</evidence>
<dbReference type="PANTHER" id="PTHR38097">
    <property type="match status" value="1"/>
</dbReference>
<evidence type="ECO:0000256" key="3">
    <source>
        <dbReference type="ARBA" id="ARBA00022490"/>
    </source>
</evidence>
<dbReference type="GO" id="GO:0032993">
    <property type="term" value="C:protein-DNA complex"/>
    <property type="evidence" value="ECO:0007669"/>
    <property type="project" value="TreeGrafter"/>
</dbReference>
<comment type="similarity">
    <text evidence="2">Belongs to the histone-like protein H-NS family.</text>
</comment>
<sequence length="107" mass="11708">MRTDFNLQEMNKDELTALSKRISKALDEYDTRKKAEARAATEALAKELGYSLSDLIASSGSKVSKGAPKYAHPENPEQTWTGRGRKPKWVTAHISSGGELDDLAIAS</sequence>
<evidence type="ECO:0000256" key="5">
    <source>
        <dbReference type="SAM" id="MobiDB-lite"/>
    </source>
</evidence>
<dbReference type="SMART" id="SM00528">
    <property type="entry name" value="HNS"/>
    <property type="match status" value="1"/>
</dbReference>
<dbReference type="InterPro" id="IPR027444">
    <property type="entry name" value="H-NS_C_dom"/>
</dbReference>
<keyword evidence="4" id="KW-0238">DNA-binding</keyword>
<protein>
    <submittedName>
        <fullName evidence="7">H-NS histone family protein</fullName>
    </submittedName>
</protein>
<evidence type="ECO:0000256" key="2">
    <source>
        <dbReference type="ARBA" id="ARBA00010610"/>
    </source>
</evidence>
<dbReference type="GO" id="GO:0003681">
    <property type="term" value="F:bent DNA binding"/>
    <property type="evidence" value="ECO:0007669"/>
    <property type="project" value="TreeGrafter"/>
</dbReference>
<feature type="domain" description="DNA-binding protein H-NS-like C-terminal" evidence="6">
    <location>
        <begin position="60"/>
        <end position="105"/>
    </location>
</feature>
<dbReference type="Pfam" id="PF00816">
    <property type="entry name" value="Histone_HNS"/>
    <property type="match status" value="1"/>
</dbReference>
<organism evidence="7">
    <name type="scientific">Alloyangia sp. H15</name>
    <dbReference type="NCBI Taxonomy" id="3029062"/>
    <lineage>
        <taxon>Bacteria</taxon>
        <taxon>Pseudomonadati</taxon>
        <taxon>Pseudomonadota</taxon>
        <taxon>Alphaproteobacteria</taxon>
        <taxon>Rhodobacterales</taxon>
        <taxon>Roseobacteraceae</taxon>
        <taxon>Alloyangia</taxon>
    </lineage>
</organism>
<evidence type="ECO:0000259" key="6">
    <source>
        <dbReference type="SMART" id="SM00528"/>
    </source>
</evidence>
<dbReference type="GO" id="GO:0003680">
    <property type="term" value="F:minor groove of adenine-thymine-rich DNA binding"/>
    <property type="evidence" value="ECO:0007669"/>
    <property type="project" value="TreeGrafter"/>
</dbReference>
<keyword evidence="3" id="KW-0963">Cytoplasm</keyword>
<dbReference type="RefSeq" id="WP_353474161.1">
    <property type="nucleotide sequence ID" value="NZ_CP123385.1"/>
</dbReference>